<dbReference type="InterPro" id="IPR013783">
    <property type="entry name" value="Ig-like_fold"/>
</dbReference>
<feature type="domain" description="Natural killer cell receptor 2B4 immunoglobulin" evidence="8">
    <location>
        <begin position="27"/>
        <end position="113"/>
    </location>
</feature>
<dbReference type="Gene3D" id="2.60.40.10">
    <property type="entry name" value="Immunoglobulins"/>
    <property type="match status" value="1"/>
</dbReference>
<feature type="compositionally biased region" description="Basic and acidic residues" evidence="5">
    <location>
        <begin position="267"/>
        <end position="295"/>
    </location>
</feature>
<dbReference type="RefSeq" id="XP_016355521.1">
    <property type="nucleotide sequence ID" value="XM_016500035.1"/>
</dbReference>
<accession>A0A671P8M9</accession>
<evidence type="ECO:0000256" key="6">
    <source>
        <dbReference type="SAM" id="Phobius"/>
    </source>
</evidence>
<reference evidence="9" key="2">
    <citation type="submission" date="2025-09" db="UniProtKB">
        <authorList>
            <consortium name="Ensembl"/>
        </authorList>
    </citation>
    <scope>IDENTIFICATION</scope>
</reference>
<keyword evidence="6" id="KW-0812">Transmembrane</keyword>
<dbReference type="SUPFAM" id="SSF48726">
    <property type="entry name" value="Immunoglobulin"/>
    <property type="match status" value="1"/>
</dbReference>
<evidence type="ECO:0000256" key="5">
    <source>
        <dbReference type="SAM" id="MobiDB-lite"/>
    </source>
</evidence>
<dbReference type="KEGG" id="sanh:107698903"/>
<keyword evidence="6" id="KW-1133">Transmembrane helix</keyword>
<dbReference type="PANTHER" id="PTHR12080:SF48">
    <property type="entry name" value="IMMUNOGLOBULIN SUBTYPE DOMAIN-CONTAINING PROTEIN"/>
    <property type="match status" value="1"/>
</dbReference>
<dbReference type="InterPro" id="IPR024303">
    <property type="entry name" value="NK_rcpt_2B4_Ig_dom"/>
</dbReference>
<evidence type="ECO:0000313" key="10">
    <source>
        <dbReference type="Proteomes" id="UP000472260"/>
    </source>
</evidence>
<dbReference type="AlphaFoldDB" id="A0A671P8M9"/>
<dbReference type="Proteomes" id="UP000472260">
    <property type="component" value="Unassembled WGS sequence"/>
</dbReference>
<evidence type="ECO:0000256" key="3">
    <source>
        <dbReference type="ARBA" id="ARBA00023136"/>
    </source>
</evidence>
<feature type="chain" id="PRO_5025596657" evidence="7">
    <location>
        <begin position="24"/>
        <end position="308"/>
    </location>
</feature>
<dbReference type="InterPro" id="IPR015631">
    <property type="entry name" value="CD2/SLAM_rcpt"/>
</dbReference>
<proteinExistence type="predicted"/>
<keyword evidence="3 6" id="KW-0472">Membrane</keyword>
<feature type="transmembrane region" description="Helical" evidence="6">
    <location>
        <begin position="216"/>
        <end position="237"/>
    </location>
</feature>
<dbReference type="GO" id="GO:0016020">
    <property type="term" value="C:membrane"/>
    <property type="evidence" value="ECO:0007669"/>
    <property type="project" value="UniProtKB-SubCell"/>
</dbReference>
<name>A0A671P8M9_9TELE</name>
<sequence length="308" mass="34752">MSPLKYSTTFICAVFIAIRAASGEEVNIVGEVGGRVSFRPTSINPPVSSIIWKHKNSIGPVVKATEWDEDDGFNTPNQRFKGITTLDKETGEITITNLNIEHSGLYTIDINSKEQEQIFYLEVLAALPKPEIKIEKIEINPNAVYLICEYSETIIWKNSAGETLKGSPQSPKGELLKVEKQGNPEVFYTCTLKNAVRESTSDPVYERDLFEESGPWWIVLIVLFLILIAAPIFVLLYKFWPRFHKIVYNNLKGKPCIGAILDRLDGNKKNEDKPCEERTAKSTNEEMKQDKDRPNETLLNEGGKESPN</sequence>
<evidence type="ECO:0000259" key="8">
    <source>
        <dbReference type="Pfam" id="PF11465"/>
    </source>
</evidence>
<dbReference type="InterPro" id="IPR036179">
    <property type="entry name" value="Ig-like_dom_sf"/>
</dbReference>
<evidence type="ECO:0000256" key="4">
    <source>
        <dbReference type="ARBA" id="ARBA00023180"/>
    </source>
</evidence>
<comment type="subcellular location">
    <subcellularLocation>
        <location evidence="1">Membrane</location>
    </subcellularLocation>
</comment>
<dbReference type="GeneID" id="107698903"/>
<evidence type="ECO:0000313" key="9">
    <source>
        <dbReference type="Ensembl" id="ENSSANP00000054271.1"/>
    </source>
</evidence>
<feature type="signal peptide" evidence="7">
    <location>
        <begin position="1"/>
        <end position="23"/>
    </location>
</feature>
<keyword evidence="4" id="KW-0325">Glycoprotein</keyword>
<evidence type="ECO:0000256" key="7">
    <source>
        <dbReference type="SAM" id="SignalP"/>
    </source>
</evidence>
<dbReference type="PANTHER" id="PTHR12080">
    <property type="entry name" value="SIGNALING LYMPHOCYTIC ACTIVATION MOLECULE"/>
    <property type="match status" value="1"/>
</dbReference>
<keyword evidence="10" id="KW-1185">Reference proteome</keyword>
<protein>
    <submittedName>
        <fullName evidence="9">SLAM family member 7-like</fullName>
    </submittedName>
</protein>
<dbReference type="OrthoDB" id="8963023at2759"/>
<dbReference type="Ensembl" id="ENSSANT00000057707.1">
    <property type="protein sequence ID" value="ENSSANP00000054271.1"/>
    <property type="gene ID" value="ENSSANG00000027165.1"/>
</dbReference>
<keyword evidence="2 7" id="KW-0732">Signal</keyword>
<evidence type="ECO:0000256" key="2">
    <source>
        <dbReference type="ARBA" id="ARBA00022729"/>
    </source>
</evidence>
<reference evidence="9" key="1">
    <citation type="submission" date="2025-08" db="UniProtKB">
        <authorList>
            <consortium name="Ensembl"/>
        </authorList>
    </citation>
    <scope>IDENTIFICATION</scope>
</reference>
<feature type="region of interest" description="Disordered" evidence="5">
    <location>
        <begin position="267"/>
        <end position="308"/>
    </location>
</feature>
<organism evidence="9 10">
    <name type="scientific">Sinocyclocheilus anshuiensis</name>
    <dbReference type="NCBI Taxonomy" id="1608454"/>
    <lineage>
        <taxon>Eukaryota</taxon>
        <taxon>Metazoa</taxon>
        <taxon>Chordata</taxon>
        <taxon>Craniata</taxon>
        <taxon>Vertebrata</taxon>
        <taxon>Euteleostomi</taxon>
        <taxon>Actinopterygii</taxon>
        <taxon>Neopterygii</taxon>
        <taxon>Teleostei</taxon>
        <taxon>Ostariophysi</taxon>
        <taxon>Cypriniformes</taxon>
        <taxon>Cyprinidae</taxon>
        <taxon>Cyprininae</taxon>
        <taxon>Sinocyclocheilus</taxon>
    </lineage>
</organism>
<evidence type="ECO:0000256" key="1">
    <source>
        <dbReference type="ARBA" id="ARBA00004370"/>
    </source>
</evidence>
<gene>
    <name evidence="9" type="primary">LOC107698903</name>
</gene>
<dbReference type="Pfam" id="PF11465">
    <property type="entry name" value="Receptor_2B4"/>
    <property type="match status" value="1"/>
</dbReference>